<dbReference type="InterPro" id="IPR059226">
    <property type="entry name" value="Choice_anch_Q_dom"/>
</dbReference>
<gene>
    <name evidence="1" type="ORF">JIN82_12100</name>
</gene>
<dbReference type="SUPFAM" id="SSF51126">
    <property type="entry name" value="Pectin lyase-like"/>
    <property type="match status" value="3"/>
</dbReference>
<organism evidence="1 2">
    <name type="scientific">Persicirhabdus sediminis</name>
    <dbReference type="NCBI Taxonomy" id="454144"/>
    <lineage>
        <taxon>Bacteria</taxon>
        <taxon>Pseudomonadati</taxon>
        <taxon>Verrucomicrobiota</taxon>
        <taxon>Verrucomicrobiia</taxon>
        <taxon>Verrucomicrobiales</taxon>
        <taxon>Verrucomicrobiaceae</taxon>
        <taxon>Persicirhabdus</taxon>
    </lineage>
</organism>
<proteinExistence type="predicted"/>
<dbReference type="InterPro" id="IPR011050">
    <property type="entry name" value="Pectin_lyase_fold/virulence"/>
</dbReference>
<dbReference type="SMART" id="SM00710">
    <property type="entry name" value="PbH1"/>
    <property type="match status" value="7"/>
</dbReference>
<protein>
    <recommendedName>
        <fullName evidence="3">Right handed beta helix region</fullName>
    </recommendedName>
</protein>
<evidence type="ECO:0000313" key="2">
    <source>
        <dbReference type="Proteomes" id="UP000624703"/>
    </source>
</evidence>
<reference evidence="1" key="1">
    <citation type="submission" date="2021-01" db="EMBL/GenBank/DDBJ databases">
        <title>Modified the classification status of verrucomicrobia.</title>
        <authorList>
            <person name="Feng X."/>
        </authorList>
    </citation>
    <scope>NUCLEOTIDE SEQUENCE</scope>
    <source>
        <strain evidence="1">_KCTC 22039</strain>
    </source>
</reference>
<dbReference type="InterPro" id="IPR012334">
    <property type="entry name" value="Pectin_lyas_fold"/>
</dbReference>
<evidence type="ECO:0008006" key="3">
    <source>
        <dbReference type="Google" id="ProtNLM"/>
    </source>
</evidence>
<name>A0A8J7MFN7_9BACT</name>
<dbReference type="Gene3D" id="2.160.20.10">
    <property type="entry name" value="Single-stranded right-handed beta-helix, Pectin lyase-like"/>
    <property type="match status" value="3"/>
</dbReference>
<accession>A0A8J7MFN7</accession>
<dbReference type="PANTHER" id="PTHR11319">
    <property type="entry name" value="G PROTEIN-COUPLED RECEPTOR-RELATED"/>
    <property type="match status" value="1"/>
</dbReference>
<dbReference type="Proteomes" id="UP000624703">
    <property type="component" value="Unassembled WGS sequence"/>
</dbReference>
<comment type="caution">
    <text evidence="1">The sequence shown here is derived from an EMBL/GenBank/DDBJ whole genome shotgun (WGS) entry which is preliminary data.</text>
</comment>
<dbReference type="RefSeq" id="WP_200311906.1">
    <property type="nucleotide sequence ID" value="NZ_JAENIM010000041.1"/>
</dbReference>
<sequence length="1589" mass="170457">MKPSYLPYIIISFLFVALGASQAKTIYVDASVAAGVDGTSWQEAYKDLQDALDDSSAGDEIWVAEGIYLPSELPRDNHYPDPRSVVFMLPEGITILGGFPQGGGDGTADARSPKLYKTLISGDLAQNDTDYTGKEENTYSLIAFIDGQSPSVLDGIFFSNSYADYNPANPLYYLISPSAGPVYVSGSNLSLHNCTLEGNGAIYGSAIYAVDSILQIENSNISNNFSENNGASIYCTGGEVSISSTICSDNDGRAFRAYDTAATMVNSVLAGNSSAILLAGEANLTATNVTVSGNGYKSPDRPVLELDTSGDVIFSNSIFWSNGSIEFLEYGATSSSASYRNCIVENSGGSGAWESTLGIDIGGNVDVDPMFVAPITDSTHRFLHSNLSLQQQSPAVDSADYSEFITNSNQPNDVRGDLRLSDVLEVSNTGVDDSGSNIDYLDRGAYEYQNTPVRLTEINSLTRVLSDDLQSYVLELTFSDEIQGFDSESDLSLELNDGSIVSPITLDEENGRYRISFAVSPGDIDGSIVLKFATPLDIVDSWGRSMEHLLAEPIFTSDIFVPKVIKVSAHAHDPEAPYSSWQTATQSLHQAIEIARAGDEIHVAEGIYLPIAFDEAGGYDAKPFEMKSGVKIFGGYPKNASDDAALRDPVLYPSVISGDLEQNDVIGVNYYPQNNEEALAHVDDNISTLLTSFGNTSSTQLDGIQFKDAIGSPIIHVIGSELKISNCIMAENYGLKGISSVIRSVDSDLMIDRCDFLSNAAKSVIPYQDVSYTESGNMALVYASGGTCQIYNSNFRGNRGTSSLGAILIYDSSAEMINCEFSGNDYSSSFILHSEASSKVVNCTFSGNSVRRSMIDNNSSDCEILNSVLWNNESEIIDTHPTLCCLNVNSTTSFSDSIVAYSGGSTSWNLSLGEDKGGNLDTDPGFIAAIELDSVPSLAGNLKLASDSAAIDRALMTSYTDYAHAPELQIAGREYDATHVVNNPGTLDLGAHEYIGPTIRSIELAEGSIANADELTVQFTFEDEISQFDSAHDLSIKTGAELSYQSVAISGEGALYEAVISGISGIGKMSISISDDADIIDIAGTPIDAGLNPIELSVPFYQTRIIYVDVNATSTGYPYDSWASATPYLQYAIDLARSGDEIWLAEGTYRPSVRTRQVDARSASYKLVSGISIYGGFPTGGGDGSFSARDLSTYSSILSGDLLDDDVGTTGREENTYHIMQGLDLSEDVIVDGVHLQSGHANGVNRIEKFGGAVLSNKANLVFTNSSFQGNSAYTGGAISSSYSRLTLVNCLLSGNHSLEYGGALFIERGEKANLVNCTLAGNSCGYFGGAIYKLFNNMSVANSILAHNFANYYGPYDFHIDGTEDYESILTNCVYTNSSGYGYSLGYLELLDSVAANPMFVRSIEYPTEPSLWGDYRLLAGSPAIDQGDNVAGHSLNDTNVDLIGNNRFDSVIDIGAYEGGVKSSFSLVYPNLIADEDDNGNGQSNYADYLLGIDPVAIYSTYAQALKIDSNEIEYHVLDGDLATDAQTILQKSTDLQTWTEMVEGVDYDVVSSENIGNQKAVKVILLEDTSSNGRCFYRRSTLSPAE</sequence>
<keyword evidence="2" id="KW-1185">Reference proteome</keyword>
<dbReference type="EMBL" id="JAENIM010000041">
    <property type="protein sequence ID" value="MBK1791896.1"/>
    <property type="molecule type" value="Genomic_DNA"/>
</dbReference>
<dbReference type="NCBIfam" id="NF041518">
    <property type="entry name" value="choice_anch_Q"/>
    <property type="match status" value="1"/>
</dbReference>
<evidence type="ECO:0000313" key="1">
    <source>
        <dbReference type="EMBL" id="MBK1791896.1"/>
    </source>
</evidence>
<dbReference type="InterPro" id="IPR006626">
    <property type="entry name" value="PbH1"/>
</dbReference>
<dbReference type="PANTHER" id="PTHR11319:SF35">
    <property type="entry name" value="OUTER MEMBRANE PROTEIN PMPC-RELATED"/>
    <property type="match status" value="1"/>
</dbReference>